<reference evidence="1 2" key="1">
    <citation type="submission" date="2020-06" db="EMBL/GenBank/DDBJ databases">
        <title>WGS assembly of Ceratodon purpureus strain R40.</title>
        <authorList>
            <person name="Carey S.B."/>
            <person name="Jenkins J."/>
            <person name="Shu S."/>
            <person name="Lovell J.T."/>
            <person name="Sreedasyam A."/>
            <person name="Maumus F."/>
            <person name="Tiley G.P."/>
            <person name="Fernandez-Pozo N."/>
            <person name="Barry K."/>
            <person name="Chen C."/>
            <person name="Wang M."/>
            <person name="Lipzen A."/>
            <person name="Daum C."/>
            <person name="Saski C.A."/>
            <person name="Payton A.C."/>
            <person name="Mcbreen J.C."/>
            <person name="Conrad R.E."/>
            <person name="Kollar L.M."/>
            <person name="Olsson S."/>
            <person name="Huttunen S."/>
            <person name="Landis J.B."/>
            <person name="Wickett N.J."/>
            <person name="Johnson M.G."/>
            <person name="Rensing S.A."/>
            <person name="Grimwood J."/>
            <person name="Schmutz J."/>
            <person name="Mcdaniel S.F."/>
        </authorList>
    </citation>
    <scope>NUCLEOTIDE SEQUENCE [LARGE SCALE GENOMIC DNA]</scope>
    <source>
        <strain evidence="1 2">R40</strain>
    </source>
</reference>
<keyword evidence="2" id="KW-1185">Reference proteome</keyword>
<name>A0A8T0GEH3_CERPU</name>
<evidence type="ECO:0000313" key="2">
    <source>
        <dbReference type="Proteomes" id="UP000822688"/>
    </source>
</evidence>
<dbReference type="Proteomes" id="UP000822688">
    <property type="component" value="Chromosome 11"/>
</dbReference>
<protein>
    <submittedName>
        <fullName evidence="1">Uncharacterized protein</fullName>
    </submittedName>
</protein>
<dbReference type="EMBL" id="CM026432">
    <property type="protein sequence ID" value="KAG0556907.1"/>
    <property type="molecule type" value="Genomic_DNA"/>
</dbReference>
<gene>
    <name evidence="1" type="ORF">KC19_11G088000</name>
</gene>
<accession>A0A8T0GEH3</accession>
<comment type="caution">
    <text evidence="1">The sequence shown here is derived from an EMBL/GenBank/DDBJ whole genome shotgun (WGS) entry which is preliminary data.</text>
</comment>
<sequence length="108" mass="12598">MEQWRLLLQTGLSRAQSRARIASQQVSNHNTRSSCENASFNYKDTDAMVTSFYSQHQIPMRGHCSFWEWERNCQGWLETPTRRCYAALSSRPAQWLDGRIPALRISCE</sequence>
<proteinExistence type="predicted"/>
<evidence type="ECO:0000313" key="1">
    <source>
        <dbReference type="EMBL" id="KAG0556907.1"/>
    </source>
</evidence>
<organism evidence="1 2">
    <name type="scientific">Ceratodon purpureus</name>
    <name type="common">Fire moss</name>
    <name type="synonym">Dicranum purpureum</name>
    <dbReference type="NCBI Taxonomy" id="3225"/>
    <lineage>
        <taxon>Eukaryota</taxon>
        <taxon>Viridiplantae</taxon>
        <taxon>Streptophyta</taxon>
        <taxon>Embryophyta</taxon>
        <taxon>Bryophyta</taxon>
        <taxon>Bryophytina</taxon>
        <taxon>Bryopsida</taxon>
        <taxon>Dicranidae</taxon>
        <taxon>Pseudoditrichales</taxon>
        <taxon>Ditrichaceae</taxon>
        <taxon>Ceratodon</taxon>
    </lineage>
</organism>
<dbReference type="AlphaFoldDB" id="A0A8T0GEH3"/>